<sequence>MTTKPATTETYDLDAIAVAAARPAPEPAYSPEPGERSAEDLDAIVAAVMSEPRPLVAWVY</sequence>
<dbReference type="RefSeq" id="WP_301135129.1">
    <property type="nucleotide sequence ID" value="NZ_JAUHPW010000010.1"/>
</dbReference>
<organism evidence="1 2">
    <name type="scientific">Demequina litoralis</name>
    <dbReference type="NCBI Taxonomy" id="3051660"/>
    <lineage>
        <taxon>Bacteria</taxon>
        <taxon>Bacillati</taxon>
        <taxon>Actinomycetota</taxon>
        <taxon>Actinomycetes</taxon>
        <taxon>Micrococcales</taxon>
        <taxon>Demequinaceae</taxon>
        <taxon>Demequina</taxon>
    </lineage>
</organism>
<name>A0ABT8GBV7_9MICO</name>
<dbReference type="Proteomes" id="UP001172728">
    <property type="component" value="Unassembled WGS sequence"/>
</dbReference>
<proteinExistence type="predicted"/>
<evidence type="ECO:0000313" key="2">
    <source>
        <dbReference type="Proteomes" id="UP001172728"/>
    </source>
</evidence>
<protein>
    <submittedName>
        <fullName evidence="1">Uncharacterized protein</fullName>
    </submittedName>
</protein>
<accession>A0ABT8GBV7</accession>
<gene>
    <name evidence="1" type="ORF">QQX09_12195</name>
</gene>
<evidence type="ECO:0000313" key="1">
    <source>
        <dbReference type="EMBL" id="MDN4476618.1"/>
    </source>
</evidence>
<comment type="caution">
    <text evidence="1">The sequence shown here is derived from an EMBL/GenBank/DDBJ whole genome shotgun (WGS) entry which is preliminary data.</text>
</comment>
<keyword evidence="2" id="KW-1185">Reference proteome</keyword>
<dbReference type="EMBL" id="JAUHPW010000010">
    <property type="protein sequence ID" value="MDN4476618.1"/>
    <property type="molecule type" value="Genomic_DNA"/>
</dbReference>
<reference evidence="1" key="1">
    <citation type="submission" date="2023-06" db="EMBL/GenBank/DDBJ databases">
        <title>Sysu t00192.</title>
        <authorList>
            <person name="Gao L."/>
            <person name="Fang B.-Z."/>
            <person name="Li W.-J."/>
        </authorList>
    </citation>
    <scope>NUCLEOTIDE SEQUENCE</scope>
    <source>
        <strain evidence="1">SYSU T00192</strain>
    </source>
</reference>